<dbReference type="PROSITE" id="PS50879">
    <property type="entry name" value="RNASE_H_1"/>
    <property type="match status" value="1"/>
</dbReference>
<dbReference type="GO" id="GO:0003676">
    <property type="term" value="F:nucleic acid binding"/>
    <property type="evidence" value="ECO:0007669"/>
    <property type="project" value="InterPro"/>
</dbReference>
<dbReference type="InterPro" id="IPR036397">
    <property type="entry name" value="RNaseH_sf"/>
</dbReference>
<evidence type="ECO:0000313" key="2">
    <source>
        <dbReference type="EMBL" id="CAL1387667.1"/>
    </source>
</evidence>
<dbReference type="PANTHER" id="PTHR48475:SF2">
    <property type="entry name" value="RIBONUCLEASE H"/>
    <property type="match status" value="1"/>
</dbReference>
<evidence type="ECO:0000313" key="3">
    <source>
        <dbReference type="Proteomes" id="UP001497516"/>
    </source>
</evidence>
<dbReference type="Proteomes" id="UP001497516">
    <property type="component" value="Chromosome 5"/>
</dbReference>
<dbReference type="PANTHER" id="PTHR48475">
    <property type="entry name" value="RIBONUCLEASE H"/>
    <property type="match status" value="1"/>
</dbReference>
<organism evidence="2 3">
    <name type="scientific">Linum trigynum</name>
    <dbReference type="NCBI Taxonomy" id="586398"/>
    <lineage>
        <taxon>Eukaryota</taxon>
        <taxon>Viridiplantae</taxon>
        <taxon>Streptophyta</taxon>
        <taxon>Embryophyta</taxon>
        <taxon>Tracheophyta</taxon>
        <taxon>Spermatophyta</taxon>
        <taxon>Magnoliopsida</taxon>
        <taxon>eudicotyledons</taxon>
        <taxon>Gunneridae</taxon>
        <taxon>Pentapetalae</taxon>
        <taxon>rosids</taxon>
        <taxon>fabids</taxon>
        <taxon>Malpighiales</taxon>
        <taxon>Linaceae</taxon>
        <taxon>Linum</taxon>
    </lineage>
</organism>
<dbReference type="AlphaFoldDB" id="A0AAV2EPP9"/>
<dbReference type="InterPro" id="IPR002156">
    <property type="entry name" value="RNaseH_domain"/>
</dbReference>
<accession>A0AAV2EPP9</accession>
<protein>
    <recommendedName>
        <fullName evidence="1">RNase H type-1 domain-containing protein</fullName>
    </recommendedName>
</protein>
<dbReference type="Pfam" id="PF13456">
    <property type="entry name" value="RVT_3"/>
    <property type="match status" value="1"/>
</dbReference>
<gene>
    <name evidence="2" type="ORF">LTRI10_LOCUS28636</name>
</gene>
<feature type="domain" description="RNase H type-1" evidence="1">
    <location>
        <begin position="46"/>
        <end position="175"/>
    </location>
</feature>
<dbReference type="CDD" id="cd09279">
    <property type="entry name" value="RNase_HI_like"/>
    <property type="match status" value="1"/>
</dbReference>
<proteinExistence type="predicted"/>
<dbReference type="InterPro" id="IPR012337">
    <property type="entry name" value="RNaseH-like_sf"/>
</dbReference>
<evidence type="ECO:0000259" key="1">
    <source>
        <dbReference type="PROSITE" id="PS50879"/>
    </source>
</evidence>
<sequence>MEVSGQMTKWAVELSGYGIQYAPKPAIKAQILAYFIAEGVVREDTQKGTWEVYVGGAVSKHGAGAGVVVRTPAGVVHEIAIRFRSLQTNNATEYEAVLPGLAAARDLGAMVIRVLSDSALVVNQLNGIFDAKENTLTLYIEQVKRQATLFEVVTYVQILWEENIHADALLKLETATDFYSTRLGLVQKEDPEHQQVNTINATQVAEEGDWRTPKTRYLNDGSIPDDPKETWALRQKASRCTLIGNEFHRLSAHIEAYNSNV</sequence>
<dbReference type="Gene3D" id="3.30.420.10">
    <property type="entry name" value="Ribonuclease H-like superfamily/Ribonuclease H"/>
    <property type="match status" value="1"/>
</dbReference>
<keyword evidence="3" id="KW-1185">Reference proteome</keyword>
<name>A0AAV2EPP9_9ROSI</name>
<dbReference type="SUPFAM" id="SSF53098">
    <property type="entry name" value="Ribonuclease H-like"/>
    <property type="match status" value="1"/>
</dbReference>
<dbReference type="GO" id="GO:0004523">
    <property type="term" value="F:RNA-DNA hybrid ribonuclease activity"/>
    <property type="evidence" value="ECO:0007669"/>
    <property type="project" value="InterPro"/>
</dbReference>
<reference evidence="2 3" key="1">
    <citation type="submission" date="2024-04" db="EMBL/GenBank/DDBJ databases">
        <authorList>
            <person name="Fracassetti M."/>
        </authorList>
    </citation>
    <scope>NUCLEOTIDE SEQUENCE [LARGE SCALE GENOMIC DNA]</scope>
</reference>
<dbReference type="EMBL" id="OZ034818">
    <property type="protein sequence ID" value="CAL1387667.1"/>
    <property type="molecule type" value="Genomic_DNA"/>
</dbReference>